<accession>A0ABN7WMY5</accession>
<gene>
    <name evidence="1" type="ORF">GMARGA_LOCUS32921</name>
</gene>
<organism evidence="1 2">
    <name type="scientific">Gigaspora margarita</name>
    <dbReference type="NCBI Taxonomy" id="4874"/>
    <lineage>
        <taxon>Eukaryota</taxon>
        <taxon>Fungi</taxon>
        <taxon>Fungi incertae sedis</taxon>
        <taxon>Mucoromycota</taxon>
        <taxon>Glomeromycotina</taxon>
        <taxon>Glomeromycetes</taxon>
        <taxon>Diversisporales</taxon>
        <taxon>Gigasporaceae</taxon>
        <taxon>Gigaspora</taxon>
    </lineage>
</organism>
<protein>
    <submittedName>
        <fullName evidence="1">19370_t:CDS:1</fullName>
    </submittedName>
</protein>
<proteinExistence type="predicted"/>
<dbReference type="EMBL" id="CAJVQB010053072">
    <property type="protein sequence ID" value="CAG8836208.1"/>
    <property type="molecule type" value="Genomic_DNA"/>
</dbReference>
<evidence type="ECO:0000313" key="2">
    <source>
        <dbReference type="Proteomes" id="UP000789901"/>
    </source>
</evidence>
<name>A0ABN7WMY5_GIGMA</name>
<evidence type="ECO:0000313" key="1">
    <source>
        <dbReference type="EMBL" id="CAG8836208.1"/>
    </source>
</evidence>
<dbReference type="Proteomes" id="UP000789901">
    <property type="component" value="Unassembled WGS sequence"/>
</dbReference>
<sequence>MQIALKEQILKETTTNMHIDHMEPTDLKSFIPSSEKSIQLDIEE</sequence>
<comment type="caution">
    <text evidence="1">The sequence shown here is derived from an EMBL/GenBank/DDBJ whole genome shotgun (WGS) entry which is preliminary data.</text>
</comment>
<reference evidence="1 2" key="1">
    <citation type="submission" date="2021-06" db="EMBL/GenBank/DDBJ databases">
        <authorList>
            <person name="Kallberg Y."/>
            <person name="Tangrot J."/>
            <person name="Rosling A."/>
        </authorList>
    </citation>
    <scope>NUCLEOTIDE SEQUENCE [LARGE SCALE GENOMIC DNA]</scope>
    <source>
        <strain evidence="1 2">120-4 pot B 10/14</strain>
    </source>
</reference>
<keyword evidence="2" id="KW-1185">Reference proteome</keyword>